<reference evidence="2 3" key="1">
    <citation type="journal article" date="2018" name="Mol. Biol. Evol.">
        <title>Broad Genomic Sampling Reveals a Smut Pathogenic Ancestry of the Fungal Clade Ustilaginomycotina.</title>
        <authorList>
            <person name="Kijpornyongpan T."/>
            <person name="Mondo S.J."/>
            <person name="Barry K."/>
            <person name="Sandor L."/>
            <person name="Lee J."/>
            <person name="Lipzen A."/>
            <person name="Pangilinan J."/>
            <person name="LaButti K."/>
            <person name="Hainaut M."/>
            <person name="Henrissat B."/>
            <person name="Grigoriev I.V."/>
            <person name="Spatafora J.W."/>
            <person name="Aime M.C."/>
        </authorList>
    </citation>
    <scope>NUCLEOTIDE SEQUENCE [LARGE SCALE GENOMIC DNA]</scope>
    <source>
        <strain evidence="2 3">MCA 5214</strain>
    </source>
</reference>
<dbReference type="InterPro" id="IPR018618">
    <property type="entry name" value="GID4/10-like"/>
</dbReference>
<comment type="similarity">
    <text evidence="1">Belongs to the GID4/VID24 family.</text>
</comment>
<keyword evidence="3" id="KW-1185">Reference proteome</keyword>
<evidence type="ECO:0000313" key="2">
    <source>
        <dbReference type="EMBL" id="PWN28352.1"/>
    </source>
</evidence>
<dbReference type="OrthoDB" id="62at2759"/>
<feature type="non-terminal residue" evidence="2">
    <location>
        <position position="142"/>
    </location>
</feature>
<dbReference type="RefSeq" id="XP_025362964.1">
    <property type="nucleotide sequence ID" value="XM_025503976.1"/>
</dbReference>
<gene>
    <name evidence="2" type="ORF">BDZ90DRAFT_207099</name>
</gene>
<dbReference type="AlphaFoldDB" id="A0A316USV1"/>
<protein>
    <recommendedName>
        <fullName evidence="4">Vacuolar import and degradation protein</fullName>
    </recommendedName>
</protein>
<evidence type="ECO:0008006" key="4">
    <source>
        <dbReference type="Google" id="ProtNLM"/>
    </source>
</evidence>
<dbReference type="GO" id="GO:0007039">
    <property type="term" value="P:protein catabolic process in the vacuole"/>
    <property type="evidence" value="ECO:0007669"/>
    <property type="project" value="TreeGrafter"/>
</dbReference>
<dbReference type="GO" id="GO:0043161">
    <property type="term" value="P:proteasome-mediated ubiquitin-dependent protein catabolic process"/>
    <property type="evidence" value="ECO:0007669"/>
    <property type="project" value="TreeGrafter"/>
</dbReference>
<accession>A0A316USV1</accession>
<dbReference type="Proteomes" id="UP000245884">
    <property type="component" value="Unassembled WGS sequence"/>
</dbReference>
<dbReference type="PANTHER" id="PTHR14534:SF3">
    <property type="entry name" value="GID COMPLEX SUBUNIT 4 HOMOLOG"/>
    <property type="match status" value="1"/>
</dbReference>
<dbReference type="GO" id="GO:0045721">
    <property type="term" value="P:negative regulation of gluconeogenesis"/>
    <property type="evidence" value="ECO:0007669"/>
    <property type="project" value="TreeGrafter"/>
</dbReference>
<dbReference type="STRING" id="1569628.A0A316USV1"/>
<evidence type="ECO:0000256" key="1">
    <source>
        <dbReference type="ARBA" id="ARBA00061469"/>
    </source>
</evidence>
<dbReference type="GO" id="GO:0005773">
    <property type="term" value="C:vacuole"/>
    <property type="evidence" value="ECO:0007669"/>
    <property type="project" value="GOC"/>
</dbReference>
<proteinExistence type="inferred from homology"/>
<organism evidence="2 3">
    <name type="scientific">Jaminaea rosea</name>
    <dbReference type="NCBI Taxonomy" id="1569628"/>
    <lineage>
        <taxon>Eukaryota</taxon>
        <taxon>Fungi</taxon>
        <taxon>Dikarya</taxon>
        <taxon>Basidiomycota</taxon>
        <taxon>Ustilaginomycotina</taxon>
        <taxon>Exobasidiomycetes</taxon>
        <taxon>Microstromatales</taxon>
        <taxon>Microstromatales incertae sedis</taxon>
        <taxon>Jaminaea</taxon>
    </lineage>
</organism>
<name>A0A316USV1_9BASI</name>
<dbReference type="GeneID" id="37025799"/>
<dbReference type="PANTHER" id="PTHR14534">
    <property type="entry name" value="VACUOLAR IMPORT AND DEGRADATION PROTEIN 24"/>
    <property type="match status" value="1"/>
</dbReference>
<dbReference type="GO" id="GO:0034657">
    <property type="term" value="C:GID complex"/>
    <property type="evidence" value="ECO:0007669"/>
    <property type="project" value="TreeGrafter"/>
</dbReference>
<dbReference type="EMBL" id="KZ819665">
    <property type="protein sequence ID" value="PWN28352.1"/>
    <property type="molecule type" value="Genomic_DNA"/>
</dbReference>
<dbReference type="GO" id="GO:0006623">
    <property type="term" value="P:protein targeting to vacuole"/>
    <property type="evidence" value="ECO:0007669"/>
    <property type="project" value="TreeGrafter"/>
</dbReference>
<sequence>GCLYPGAKFQGYQKSGRLSYDVTVEILNVDMPNSHLDGYLNIRGLTEDWPEMTTYFEAEIIGQEHRFTTGKWGASQADDVKHWSRFMPFELQETFKKEGPRFNHLNKPFVFMRWKERFLVPDWRVRDIHGASFAGFYYVCVE</sequence>
<dbReference type="Pfam" id="PF09783">
    <property type="entry name" value="Vac_ImportDeg"/>
    <property type="match status" value="1"/>
</dbReference>
<feature type="non-terminal residue" evidence="2">
    <location>
        <position position="1"/>
    </location>
</feature>
<evidence type="ECO:0000313" key="3">
    <source>
        <dbReference type="Proteomes" id="UP000245884"/>
    </source>
</evidence>